<dbReference type="InterPro" id="IPR050623">
    <property type="entry name" value="Glucan_succinyl_AcylTrfase"/>
</dbReference>
<protein>
    <submittedName>
        <fullName evidence="3">Fucose 4-O-acetylase</fullName>
    </submittedName>
</protein>
<keyword evidence="1" id="KW-1133">Transmembrane helix</keyword>
<organism evidence="3 4">
    <name type="scientific">Congregibacter litoralis KT71</name>
    <dbReference type="NCBI Taxonomy" id="314285"/>
    <lineage>
        <taxon>Bacteria</taxon>
        <taxon>Pseudomonadati</taxon>
        <taxon>Pseudomonadota</taxon>
        <taxon>Gammaproteobacteria</taxon>
        <taxon>Cellvibrionales</taxon>
        <taxon>Halieaceae</taxon>
        <taxon>Congregibacter</taxon>
    </lineage>
</organism>
<keyword evidence="4" id="KW-1185">Reference proteome</keyword>
<dbReference type="GO" id="GO:0016747">
    <property type="term" value="F:acyltransferase activity, transferring groups other than amino-acyl groups"/>
    <property type="evidence" value="ECO:0007669"/>
    <property type="project" value="InterPro"/>
</dbReference>
<evidence type="ECO:0000313" key="3">
    <source>
        <dbReference type="EMBL" id="EAQ98916.1"/>
    </source>
</evidence>
<feature type="transmembrane region" description="Helical" evidence="1">
    <location>
        <begin position="231"/>
        <end position="249"/>
    </location>
</feature>
<proteinExistence type="predicted"/>
<feature type="transmembrane region" description="Helical" evidence="1">
    <location>
        <begin position="57"/>
        <end position="76"/>
    </location>
</feature>
<feature type="domain" description="Acyltransferase 3" evidence="2">
    <location>
        <begin position="5"/>
        <end position="343"/>
    </location>
</feature>
<dbReference type="eggNOG" id="COG1835">
    <property type="taxonomic scope" value="Bacteria"/>
</dbReference>
<dbReference type="PANTHER" id="PTHR36927:SF1">
    <property type="entry name" value="MDO-LIKE PROTEIN"/>
    <property type="match status" value="1"/>
</dbReference>
<comment type="caution">
    <text evidence="3">The sequence shown here is derived from an EMBL/GenBank/DDBJ whole genome shotgun (WGS) entry which is preliminary data.</text>
</comment>
<feature type="transmembrane region" description="Helical" evidence="1">
    <location>
        <begin position="171"/>
        <end position="192"/>
    </location>
</feature>
<sequence length="361" mass="41303">MTRLHYMDSMRAVLMMLGVVLHTAQIYNPDQSWVLYTTTDSSKVAKVFYESIHLFRMPAFFVISGFFCGLTLQRYGALKFLKVRIPRLVIPMVTTALTLNVLQFYVLSASGWSSDTWETFFLQGGWVSHLWFLANLTFYFFVTATVFSFVPKRVSSLANVFLDHAAKLSGLFFLLLLPTITLLIMSLGQLGFPLYSQFWNTISVYQLVLYVPFFTVGLLFGTKFQFLDKAIGLSATWLIALLVACQLSLQYLSDVGRLDAIFQLYFSTLAAWCAILVVFKSFHYFANRSSRSWQFLSDSAYTVYLFHHAMVIILGIIAIKLELAFWIGFPAIICIVLICTLAFHLFLIIPNRKLRFLFNGK</sequence>
<feature type="transmembrane region" description="Helical" evidence="1">
    <location>
        <begin position="198"/>
        <end position="219"/>
    </location>
</feature>
<evidence type="ECO:0000313" key="4">
    <source>
        <dbReference type="Proteomes" id="UP000019205"/>
    </source>
</evidence>
<reference evidence="3 4" key="2">
    <citation type="journal article" date="2009" name="PLoS ONE">
        <title>The photosynthetic apparatus and its regulation in the aerobic gammaproteobacterium Congregibacter litoralis gen. nov., sp. nov.</title>
        <authorList>
            <person name="Spring S."/>
            <person name="Lunsdorf H."/>
            <person name="Fuchs B.M."/>
            <person name="Tindall B.J."/>
        </authorList>
    </citation>
    <scope>NUCLEOTIDE SEQUENCE [LARGE SCALE GENOMIC DNA]</scope>
    <source>
        <strain evidence="3">KT71</strain>
    </source>
</reference>
<dbReference type="Proteomes" id="UP000019205">
    <property type="component" value="Chromosome"/>
</dbReference>
<name>A4A545_9GAMM</name>
<dbReference type="EMBL" id="AAOA02000003">
    <property type="protein sequence ID" value="EAQ98916.1"/>
    <property type="molecule type" value="Genomic_DNA"/>
</dbReference>
<accession>A4A545</accession>
<keyword evidence="1" id="KW-0812">Transmembrane</keyword>
<dbReference type="InterPro" id="IPR002656">
    <property type="entry name" value="Acyl_transf_3_dom"/>
</dbReference>
<reference evidence="3 4" key="1">
    <citation type="journal article" date="2007" name="Proc. Natl. Acad. Sci. U.S.A.">
        <title>Characterization of a marine gammaproteobacterium capable of aerobic anoxygenic photosynthesis.</title>
        <authorList>
            <person name="Fuchs B.M."/>
            <person name="Spring S."/>
            <person name="Teeling H."/>
            <person name="Quast C."/>
            <person name="Wulf J."/>
            <person name="Schattenhofer M."/>
            <person name="Yan S."/>
            <person name="Ferriera S."/>
            <person name="Johnson J."/>
            <person name="Glockner F.O."/>
            <person name="Amann R."/>
        </authorList>
    </citation>
    <scope>NUCLEOTIDE SEQUENCE [LARGE SCALE GENOMIC DNA]</scope>
    <source>
        <strain evidence="3">KT71</strain>
    </source>
</reference>
<feature type="transmembrane region" description="Helical" evidence="1">
    <location>
        <begin position="261"/>
        <end position="279"/>
    </location>
</feature>
<feature type="transmembrane region" description="Helical" evidence="1">
    <location>
        <begin position="126"/>
        <end position="150"/>
    </location>
</feature>
<evidence type="ECO:0000259" key="2">
    <source>
        <dbReference type="Pfam" id="PF01757"/>
    </source>
</evidence>
<dbReference type="RefSeq" id="WP_008294396.1">
    <property type="nucleotide sequence ID" value="NZ_CM002299.1"/>
</dbReference>
<feature type="transmembrane region" description="Helical" evidence="1">
    <location>
        <begin position="325"/>
        <end position="349"/>
    </location>
</feature>
<dbReference type="PANTHER" id="PTHR36927">
    <property type="entry name" value="BLR4337 PROTEIN"/>
    <property type="match status" value="1"/>
</dbReference>
<evidence type="ECO:0000256" key="1">
    <source>
        <dbReference type="SAM" id="Phobius"/>
    </source>
</evidence>
<feature type="transmembrane region" description="Helical" evidence="1">
    <location>
        <begin position="88"/>
        <end position="106"/>
    </location>
</feature>
<keyword evidence="1" id="KW-0472">Membrane</keyword>
<dbReference type="Pfam" id="PF01757">
    <property type="entry name" value="Acyl_transf_3"/>
    <property type="match status" value="1"/>
</dbReference>
<dbReference type="HOGENOM" id="CLU_036182_1_1_6"/>
<dbReference type="STRING" id="314285.KT71_09822"/>
<dbReference type="OrthoDB" id="341887at2"/>
<dbReference type="AlphaFoldDB" id="A4A545"/>
<gene>
    <name evidence="3" type="ORF">KT71_09822</name>
</gene>
<feature type="transmembrane region" description="Helical" evidence="1">
    <location>
        <begin position="300"/>
        <end position="319"/>
    </location>
</feature>